<dbReference type="AlphaFoldDB" id="A0A4R4XR40"/>
<evidence type="ECO:0000259" key="6">
    <source>
        <dbReference type="Pfam" id="PF02449"/>
    </source>
</evidence>
<comment type="similarity">
    <text evidence="2">Belongs to the glycosyl hydrolase 42 family.</text>
</comment>
<dbReference type="PANTHER" id="PTHR36447:SF1">
    <property type="entry name" value="BETA-GALACTOSIDASE GANA"/>
    <property type="match status" value="1"/>
</dbReference>
<keyword evidence="9" id="KW-1185">Reference proteome</keyword>
<evidence type="ECO:0000256" key="2">
    <source>
        <dbReference type="ARBA" id="ARBA00005940"/>
    </source>
</evidence>
<dbReference type="Pfam" id="PF08532">
    <property type="entry name" value="Glyco_hydro_42M"/>
    <property type="match status" value="1"/>
</dbReference>
<evidence type="ECO:0000256" key="5">
    <source>
        <dbReference type="ARBA" id="ARBA00023295"/>
    </source>
</evidence>
<dbReference type="InterPro" id="IPR013529">
    <property type="entry name" value="Glyco_hydro_42_N"/>
</dbReference>
<organism evidence="8 9">
    <name type="scientific">Saccharopolyspora elongata</name>
    <dbReference type="NCBI Taxonomy" id="2530387"/>
    <lineage>
        <taxon>Bacteria</taxon>
        <taxon>Bacillati</taxon>
        <taxon>Actinomycetota</taxon>
        <taxon>Actinomycetes</taxon>
        <taxon>Pseudonocardiales</taxon>
        <taxon>Pseudonocardiaceae</taxon>
        <taxon>Saccharopolyspora</taxon>
    </lineage>
</organism>
<keyword evidence="4" id="KW-0378">Hydrolase</keyword>
<dbReference type="InterPro" id="IPR003476">
    <property type="entry name" value="Glyco_hydro_42"/>
</dbReference>
<feature type="non-terminal residue" evidence="8">
    <location>
        <position position="588"/>
    </location>
</feature>
<dbReference type="SUPFAM" id="SSF52317">
    <property type="entry name" value="Class I glutamine amidotransferase-like"/>
    <property type="match status" value="1"/>
</dbReference>
<evidence type="ECO:0000313" key="9">
    <source>
        <dbReference type="Proteomes" id="UP000294947"/>
    </source>
</evidence>
<evidence type="ECO:0000256" key="1">
    <source>
        <dbReference type="ARBA" id="ARBA00001412"/>
    </source>
</evidence>
<dbReference type="InterPro" id="IPR017853">
    <property type="entry name" value="GH"/>
</dbReference>
<reference evidence="8 9" key="1">
    <citation type="submission" date="2019-03" db="EMBL/GenBank/DDBJ databases">
        <title>Draft genome sequences of novel Actinobacteria.</title>
        <authorList>
            <person name="Sahin N."/>
            <person name="Ay H."/>
            <person name="Saygin H."/>
        </authorList>
    </citation>
    <scope>NUCLEOTIDE SEQUENCE [LARGE SCALE GENOMIC DNA]</scope>
    <source>
        <strain evidence="8 9">7K502</strain>
    </source>
</reference>
<evidence type="ECO:0000259" key="7">
    <source>
        <dbReference type="Pfam" id="PF08532"/>
    </source>
</evidence>
<evidence type="ECO:0000256" key="3">
    <source>
        <dbReference type="ARBA" id="ARBA00012756"/>
    </source>
</evidence>
<dbReference type="InterPro" id="IPR013738">
    <property type="entry name" value="Beta_galactosidase_Trimer"/>
</dbReference>
<evidence type="ECO:0000313" key="8">
    <source>
        <dbReference type="EMBL" id="TDD33610.1"/>
    </source>
</evidence>
<protein>
    <recommendedName>
        <fullName evidence="3">beta-galactosidase</fullName>
        <ecNumber evidence="3">3.2.1.23</ecNumber>
    </recommendedName>
</protein>
<dbReference type="GO" id="GO:0005975">
    <property type="term" value="P:carbohydrate metabolic process"/>
    <property type="evidence" value="ECO:0007669"/>
    <property type="project" value="InterPro"/>
</dbReference>
<dbReference type="SUPFAM" id="SSF51445">
    <property type="entry name" value="(Trans)glycosidases"/>
    <property type="match status" value="1"/>
</dbReference>
<keyword evidence="5" id="KW-0326">Glycosidase</keyword>
<proteinExistence type="inferred from homology"/>
<accession>A0A4R4XR40</accession>
<gene>
    <name evidence="8" type="ORF">E1288_45335</name>
</gene>
<dbReference type="GO" id="GO:0009341">
    <property type="term" value="C:beta-galactosidase complex"/>
    <property type="evidence" value="ECO:0007669"/>
    <property type="project" value="InterPro"/>
</dbReference>
<dbReference type="Gene3D" id="3.40.50.880">
    <property type="match status" value="1"/>
</dbReference>
<dbReference type="EMBL" id="SMKW01000162">
    <property type="protein sequence ID" value="TDD33610.1"/>
    <property type="molecule type" value="Genomic_DNA"/>
</dbReference>
<comment type="caution">
    <text evidence="8">The sequence shown here is derived from an EMBL/GenBank/DDBJ whole genome shotgun (WGS) entry which is preliminary data.</text>
</comment>
<dbReference type="PANTHER" id="PTHR36447">
    <property type="entry name" value="BETA-GALACTOSIDASE GANA"/>
    <property type="match status" value="1"/>
</dbReference>
<name>A0A4R4XR40_9PSEU</name>
<dbReference type="Pfam" id="PF02449">
    <property type="entry name" value="Glyco_hydro_42"/>
    <property type="match status" value="1"/>
</dbReference>
<dbReference type="EC" id="3.2.1.23" evidence="3"/>
<sequence length="588" mass="64763">MGRIAYGGDYNPEQWPEEVWAEDMRLMKQAGVSLVSVGIFGWALVEPRPGEFDFGWFDRVLDNLADAGISAAVATMTASPPPWLAKLHPETLPRRADGTVLWPGARQAYCPSSPVYREHATRLVTRIAERYADHPALALWHIGNEYGCHVRACYCDSSAAAFREWLRERYGGIAELNDAWSTKFWSQRYDGFDEVLPPRTAPTFANPTQQLDFARFSSDTMLDLLRMEKAVLRAATPDVPVTTNHVPLAKTLDLHRWASEVDVVSYDSYPDPHDPQAHVLAALSYDVIRSLRGGQPWLLMEQAPSAVNWRERNGAKQPGQMRLWSWQAVAQGADAVMFFQWRQSKGGAEKFHSAMVPHTGPDTRTFREVAGLGAELAETGPLVDTRPDNDVALVLDWESWWALELNSHPATLDQLDALLAHYSPLFDANIGCDVVHPDSDLSGYRLVVVPNLYLTRAETAANLTEHVRRGGHLLVSFFSGIVDESDQVHLGGYLGPLREVLGAHVAEFWPLADGESVGVSVLESAERGLLWSEDIVVDGAEVVGRFTEGGLAGGAALTRNAFGDGVAWYLGTRLGAGGMRAVLDRVVG</sequence>
<evidence type="ECO:0000256" key="4">
    <source>
        <dbReference type="ARBA" id="ARBA00022801"/>
    </source>
</evidence>
<dbReference type="InterPro" id="IPR029062">
    <property type="entry name" value="Class_I_gatase-like"/>
</dbReference>
<dbReference type="Gene3D" id="3.20.20.80">
    <property type="entry name" value="Glycosidases"/>
    <property type="match status" value="1"/>
</dbReference>
<comment type="catalytic activity">
    <reaction evidence="1">
        <text>Hydrolysis of terminal non-reducing beta-D-galactose residues in beta-D-galactosides.</text>
        <dbReference type="EC" id="3.2.1.23"/>
    </reaction>
</comment>
<dbReference type="GO" id="GO:0004565">
    <property type="term" value="F:beta-galactosidase activity"/>
    <property type="evidence" value="ECO:0007669"/>
    <property type="project" value="UniProtKB-EC"/>
</dbReference>
<dbReference type="Proteomes" id="UP000294947">
    <property type="component" value="Unassembled WGS sequence"/>
</dbReference>
<feature type="domain" description="Glycoside hydrolase family 42 N-terminal" evidence="6">
    <location>
        <begin position="9"/>
        <end position="378"/>
    </location>
</feature>
<dbReference type="OrthoDB" id="9800974at2"/>
<dbReference type="CDD" id="cd03143">
    <property type="entry name" value="A4_beta-galactosidase_middle_domain"/>
    <property type="match status" value="1"/>
</dbReference>
<feature type="domain" description="Beta-galactosidase trimerisation" evidence="7">
    <location>
        <begin position="390"/>
        <end position="586"/>
    </location>
</feature>